<comment type="caution">
    <text evidence="3">The sequence shown here is derived from an EMBL/GenBank/DDBJ whole genome shotgun (WGS) entry which is preliminary data.</text>
</comment>
<sequence>MAYNTTLLPPISHTFLPRSSQNLITDDNTFLPKLSQNLLEILEDNIFYDTTIEVGNDPYVKIFHAHIVILYYRSPYLRRILSTNEKRNDGILTHIKLPNISPEIFQIILRYIYGGKLSLKEYDTLDIVKILIAASELSIHELIIHLQSFLIENKRNWMEENFNLIYQISFKNDSFLRLQNFCMELMTKEPEKIFNSIDFNSISEKCLISLIKHDNIQIDDIKVWENVLKWGIAQNPELPSDSSNYSKDDFNILKNTLQQLIPFINFFRLKPKEFLNKVYPYKRIIPKDLRENLIKHFIDHDCKSSIISKRKRPEEIVSNNIDSRIITTQHVELISKWVDKLEIIDDIKNFYEFKLIFRGSHNGFSPSIFHKICDQQSHTVTIIKVKGSDEILGGYNPIIWKSDGSWGTTKDSFIFSFKNKDDIENYILSRVNDKKYATYNNSKHGPSFGNGALVLYGDDFFDKSFCSKCYTRYEKPIREAEGKFSVEEYEIFEL</sequence>
<reference evidence="3 5" key="1">
    <citation type="submission" date="2017-11" db="EMBL/GenBank/DDBJ databases">
        <title>The genome of Rhizophagus clarus HR1 reveals common genetic basis of auxotrophy among arbuscular mycorrhizal fungi.</title>
        <authorList>
            <person name="Kobayashi Y."/>
        </authorList>
    </citation>
    <scope>NUCLEOTIDE SEQUENCE [LARGE SCALE GENOMIC DNA]</scope>
    <source>
        <strain evidence="3 5">HR1</strain>
    </source>
</reference>
<evidence type="ECO:0000313" key="5">
    <source>
        <dbReference type="Proteomes" id="UP000247702"/>
    </source>
</evidence>
<accession>A0A2Z6S0Z0</accession>
<proteinExistence type="predicted"/>
<dbReference type="InterPro" id="IPR000210">
    <property type="entry name" value="BTB/POZ_dom"/>
</dbReference>
<dbReference type="PROSITE" id="PS50097">
    <property type="entry name" value="BTB"/>
    <property type="match status" value="1"/>
</dbReference>
<dbReference type="AlphaFoldDB" id="A0A2Z6S0Z0"/>
<keyword evidence="5" id="KW-1185">Reference proteome</keyword>
<name>A0A2Z6S0Z0_9GLOM</name>
<dbReference type="PANTHER" id="PTHR46306:SF1">
    <property type="entry name" value="BTB_POZ DOMAIN-CONTAINING PROTEIN 9"/>
    <property type="match status" value="1"/>
</dbReference>
<dbReference type="SMART" id="SM00584">
    <property type="entry name" value="TLDc"/>
    <property type="match status" value="1"/>
</dbReference>
<dbReference type="Pfam" id="PF07534">
    <property type="entry name" value="TLD"/>
    <property type="match status" value="1"/>
</dbReference>
<dbReference type="PANTHER" id="PTHR46306">
    <property type="entry name" value="BTB/POZ DOMAIN-CONTAINING PROTEIN 9"/>
    <property type="match status" value="1"/>
</dbReference>
<protein>
    <submittedName>
        <fullName evidence="4">Carbohydrate-binding module family 13 protein</fullName>
    </submittedName>
</protein>
<dbReference type="Gene3D" id="1.25.40.420">
    <property type="match status" value="1"/>
</dbReference>
<evidence type="ECO:0000259" key="2">
    <source>
        <dbReference type="PROSITE" id="PS51886"/>
    </source>
</evidence>
<dbReference type="InterPro" id="IPR006571">
    <property type="entry name" value="TLDc_dom"/>
</dbReference>
<dbReference type="CDD" id="cd18186">
    <property type="entry name" value="BTB_POZ_ZBTB_KLHL-like"/>
    <property type="match status" value="1"/>
</dbReference>
<feature type="domain" description="BTB" evidence="1">
    <location>
        <begin position="48"/>
        <end position="121"/>
    </location>
</feature>
<dbReference type="InterPro" id="IPR052407">
    <property type="entry name" value="BTB_POZ_domain_cont_9"/>
</dbReference>
<dbReference type="OrthoDB" id="2306753at2759"/>
<dbReference type="GO" id="GO:0005737">
    <property type="term" value="C:cytoplasm"/>
    <property type="evidence" value="ECO:0007669"/>
    <property type="project" value="TreeGrafter"/>
</dbReference>
<dbReference type="EMBL" id="BLAL01000319">
    <property type="protein sequence ID" value="GET03173.1"/>
    <property type="molecule type" value="Genomic_DNA"/>
</dbReference>
<feature type="domain" description="TLDc" evidence="2">
    <location>
        <begin position="324"/>
        <end position="494"/>
    </location>
</feature>
<evidence type="ECO:0000313" key="4">
    <source>
        <dbReference type="EMBL" id="GET03173.1"/>
    </source>
</evidence>
<reference evidence="4" key="2">
    <citation type="submission" date="2019-10" db="EMBL/GenBank/DDBJ databases">
        <title>Conservation and host-specific expression of non-tandemly repeated heterogenous ribosome RNA gene in arbuscular mycorrhizal fungi.</title>
        <authorList>
            <person name="Maeda T."/>
            <person name="Kobayashi Y."/>
            <person name="Nakagawa T."/>
            <person name="Ezawa T."/>
            <person name="Yamaguchi K."/>
            <person name="Bino T."/>
            <person name="Nishimoto Y."/>
            <person name="Shigenobu S."/>
            <person name="Kawaguchi M."/>
        </authorList>
    </citation>
    <scope>NUCLEOTIDE SEQUENCE</scope>
    <source>
        <strain evidence="4">HR1</strain>
    </source>
</reference>
<evidence type="ECO:0000259" key="1">
    <source>
        <dbReference type="PROSITE" id="PS50097"/>
    </source>
</evidence>
<dbReference type="Proteomes" id="UP000615446">
    <property type="component" value="Unassembled WGS sequence"/>
</dbReference>
<dbReference type="EMBL" id="BEXD01002351">
    <property type="protein sequence ID" value="GBB98006.1"/>
    <property type="molecule type" value="Genomic_DNA"/>
</dbReference>
<dbReference type="InterPro" id="IPR011333">
    <property type="entry name" value="SKP1/BTB/POZ_sf"/>
</dbReference>
<dbReference type="Pfam" id="PF00651">
    <property type="entry name" value="BTB"/>
    <property type="match status" value="1"/>
</dbReference>
<dbReference type="SUPFAM" id="SSF54695">
    <property type="entry name" value="POZ domain"/>
    <property type="match status" value="1"/>
</dbReference>
<dbReference type="SMART" id="SM00225">
    <property type="entry name" value="BTB"/>
    <property type="match status" value="1"/>
</dbReference>
<dbReference type="PROSITE" id="PS51886">
    <property type="entry name" value="TLDC"/>
    <property type="match status" value="1"/>
</dbReference>
<dbReference type="Gene3D" id="3.30.710.10">
    <property type="entry name" value="Potassium Channel Kv1.1, Chain A"/>
    <property type="match status" value="1"/>
</dbReference>
<gene>
    <name evidence="4" type="ORF">RCL2_002951900</name>
    <name evidence="3" type="ORF">RclHR1_31130001</name>
</gene>
<evidence type="ECO:0000313" key="3">
    <source>
        <dbReference type="EMBL" id="GBB98006.1"/>
    </source>
</evidence>
<dbReference type="Proteomes" id="UP000247702">
    <property type="component" value="Unassembled WGS sequence"/>
</dbReference>
<organism evidence="3 5">
    <name type="scientific">Rhizophagus clarus</name>
    <dbReference type="NCBI Taxonomy" id="94130"/>
    <lineage>
        <taxon>Eukaryota</taxon>
        <taxon>Fungi</taxon>
        <taxon>Fungi incertae sedis</taxon>
        <taxon>Mucoromycota</taxon>
        <taxon>Glomeromycotina</taxon>
        <taxon>Glomeromycetes</taxon>
        <taxon>Glomerales</taxon>
        <taxon>Glomeraceae</taxon>
        <taxon>Rhizophagus</taxon>
    </lineage>
</organism>